<dbReference type="NCBIfam" id="TIGR02475">
    <property type="entry name" value="CobW"/>
    <property type="match status" value="1"/>
</dbReference>
<dbReference type="SUPFAM" id="SSF52540">
    <property type="entry name" value="P-loop containing nucleoside triphosphate hydrolases"/>
    <property type="match status" value="1"/>
</dbReference>
<keyword evidence="1" id="KW-0547">Nucleotide-binding</keyword>
<gene>
    <name evidence="9" type="ORF">SAMN05421665_3213</name>
</gene>
<proteinExistence type="inferred from homology"/>
<evidence type="ECO:0000256" key="5">
    <source>
        <dbReference type="ARBA" id="ARBA00045658"/>
    </source>
</evidence>
<keyword evidence="3" id="KW-0143">Chaperone</keyword>
<dbReference type="STRING" id="287098.SAMN05421665_3213"/>
<dbReference type="GO" id="GO:0009236">
    <property type="term" value="P:cobalamin biosynthetic process"/>
    <property type="evidence" value="ECO:0007669"/>
    <property type="project" value="InterPro"/>
</dbReference>
<dbReference type="GO" id="GO:0000166">
    <property type="term" value="F:nucleotide binding"/>
    <property type="evidence" value="ECO:0007669"/>
    <property type="project" value="UniProtKB-KW"/>
</dbReference>
<dbReference type="InterPro" id="IPR027417">
    <property type="entry name" value="P-loop_NTPase"/>
</dbReference>
<dbReference type="InterPro" id="IPR003495">
    <property type="entry name" value="CobW/HypB/UreG_nucleotide-bd"/>
</dbReference>
<dbReference type="Gene3D" id="3.30.1220.10">
    <property type="entry name" value="CobW-like, C-terminal domain"/>
    <property type="match status" value="1"/>
</dbReference>
<dbReference type="GO" id="GO:0005737">
    <property type="term" value="C:cytoplasm"/>
    <property type="evidence" value="ECO:0007669"/>
    <property type="project" value="TreeGrafter"/>
</dbReference>
<organism evidence="9 10">
    <name type="scientific">Yoonia rosea</name>
    <dbReference type="NCBI Taxonomy" id="287098"/>
    <lineage>
        <taxon>Bacteria</taxon>
        <taxon>Pseudomonadati</taxon>
        <taxon>Pseudomonadota</taxon>
        <taxon>Alphaproteobacteria</taxon>
        <taxon>Rhodobacterales</taxon>
        <taxon>Paracoccaceae</taxon>
        <taxon>Yoonia</taxon>
    </lineage>
</organism>
<comment type="catalytic activity">
    <reaction evidence="6">
        <text>GTP + H2O = GDP + phosphate + H(+)</text>
        <dbReference type="Rhea" id="RHEA:19669"/>
        <dbReference type="ChEBI" id="CHEBI:15377"/>
        <dbReference type="ChEBI" id="CHEBI:15378"/>
        <dbReference type="ChEBI" id="CHEBI:37565"/>
        <dbReference type="ChEBI" id="CHEBI:43474"/>
        <dbReference type="ChEBI" id="CHEBI:58189"/>
    </reaction>
    <physiologicalReaction direction="left-to-right" evidence="6">
        <dbReference type="Rhea" id="RHEA:19670"/>
    </physiologicalReaction>
</comment>
<keyword evidence="10" id="KW-1185">Reference proteome</keyword>
<dbReference type="SMART" id="SM00833">
    <property type="entry name" value="CobW_C"/>
    <property type="match status" value="1"/>
</dbReference>
<dbReference type="EMBL" id="FTPR01000003">
    <property type="protein sequence ID" value="SIT90753.1"/>
    <property type="molecule type" value="Genomic_DNA"/>
</dbReference>
<evidence type="ECO:0000256" key="3">
    <source>
        <dbReference type="ARBA" id="ARBA00023186"/>
    </source>
</evidence>
<evidence type="ECO:0000313" key="10">
    <source>
        <dbReference type="Proteomes" id="UP000186997"/>
    </source>
</evidence>
<evidence type="ECO:0000256" key="1">
    <source>
        <dbReference type="ARBA" id="ARBA00022741"/>
    </source>
</evidence>
<dbReference type="PANTHER" id="PTHR13748:SF62">
    <property type="entry name" value="COBW DOMAIN-CONTAINING PROTEIN"/>
    <property type="match status" value="1"/>
</dbReference>
<dbReference type="Pfam" id="PF02492">
    <property type="entry name" value="cobW"/>
    <property type="match status" value="1"/>
</dbReference>
<dbReference type="Gene3D" id="3.40.50.300">
    <property type="entry name" value="P-loop containing nucleotide triphosphate hydrolases"/>
    <property type="match status" value="1"/>
</dbReference>
<evidence type="ECO:0000259" key="8">
    <source>
        <dbReference type="SMART" id="SM00833"/>
    </source>
</evidence>
<keyword evidence="2" id="KW-0378">Hydrolase</keyword>
<dbReference type="InterPro" id="IPR036627">
    <property type="entry name" value="CobW-likC_sf"/>
</dbReference>
<evidence type="ECO:0000256" key="7">
    <source>
        <dbReference type="SAM" id="MobiDB-lite"/>
    </source>
</evidence>
<dbReference type="InterPro" id="IPR012824">
    <property type="entry name" value="CobW"/>
</dbReference>
<evidence type="ECO:0000313" key="9">
    <source>
        <dbReference type="EMBL" id="SIT90753.1"/>
    </source>
</evidence>
<sequence length="420" mass="45848">MFRRVIHNILSHFAVRLEIWRSDGRGNQRIARAEERKSRRTQVPLATWTMRRKKGARRTRYGMDPDMPAKIPATVVTGFLGAGKTTLIRHMLQNAQGKRIALIINEFGDLGVDGDILKGCGDEVCSEDDIVELSNGCICCTVADDFIPTMEALLARENKPDHIVIETSGLALPQPLVRAFNWPGISTKVTVDGVVTVVDGRAVHDGQFAHNVAAVDAQRALDENLDHETPLSELFEDQVACADMIVVNKVDLLDPAEADALTAKLKSEAREGVQVIKASMGALPVDVLLGQGIGAEGDLAARHEIHHHHHHDDDEDDHHDHAHEHGHDEFESFIVTRGEIADAGAFAAQVADVIRANNILRLKGFVAVAGKPMRLTLQAVGPRVDTYFDQPFGTAPRETRLVVIGETGLDHAAITTALQA</sequence>
<dbReference type="InterPro" id="IPR011629">
    <property type="entry name" value="CobW-like_C"/>
</dbReference>
<evidence type="ECO:0000256" key="2">
    <source>
        <dbReference type="ARBA" id="ARBA00022801"/>
    </source>
</evidence>
<comment type="similarity">
    <text evidence="4">Belongs to the SIMIBI class G3E GTPase family. ZNG1 subfamily.</text>
</comment>
<evidence type="ECO:0000256" key="6">
    <source>
        <dbReference type="ARBA" id="ARBA00049117"/>
    </source>
</evidence>
<dbReference type="CDD" id="cd03112">
    <property type="entry name" value="CobW-like"/>
    <property type="match status" value="1"/>
</dbReference>
<evidence type="ECO:0000256" key="4">
    <source>
        <dbReference type="ARBA" id="ARBA00034320"/>
    </source>
</evidence>
<dbReference type="Pfam" id="PF07683">
    <property type="entry name" value="CobW_C"/>
    <property type="match status" value="1"/>
</dbReference>
<dbReference type="Proteomes" id="UP000186997">
    <property type="component" value="Unassembled WGS sequence"/>
</dbReference>
<feature type="domain" description="CobW C-terminal" evidence="8">
    <location>
        <begin position="330"/>
        <end position="420"/>
    </location>
</feature>
<dbReference type="AlphaFoldDB" id="A0A1R3XH52"/>
<comment type="function">
    <text evidence="5">Zinc chaperone that directly transfers zinc cofactor to target proteins, thereby activating them. Zinc is transferred from the CXCC motif in the GTPase domain to the zinc binding site in target proteins in a process requiring GTP hydrolysis.</text>
</comment>
<accession>A0A1R3XH52</accession>
<reference evidence="10" key="1">
    <citation type="submission" date="2017-01" db="EMBL/GenBank/DDBJ databases">
        <authorList>
            <person name="Varghese N."/>
            <person name="Submissions S."/>
        </authorList>
    </citation>
    <scope>NUCLEOTIDE SEQUENCE [LARGE SCALE GENOMIC DNA]</scope>
    <source>
        <strain evidence="10">DSM 29591</strain>
    </source>
</reference>
<feature type="region of interest" description="Disordered" evidence="7">
    <location>
        <begin position="306"/>
        <end position="325"/>
    </location>
</feature>
<name>A0A1R3XH52_9RHOB</name>
<dbReference type="GO" id="GO:0016787">
    <property type="term" value="F:hydrolase activity"/>
    <property type="evidence" value="ECO:0007669"/>
    <property type="project" value="UniProtKB-KW"/>
</dbReference>
<protein>
    <submittedName>
        <fullName evidence="9">Cobalamin biosynthesis protein CobW</fullName>
    </submittedName>
</protein>
<dbReference type="InterPro" id="IPR051316">
    <property type="entry name" value="Zinc-reg_GTPase_activator"/>
</dbReference>
<dbReference type="SUPFAM" id="SSF90002">
    <property type="entry name" value="Hypothetical protein YjiA, C-terminal domain"/>
    <property type="match status" value="1"/>
</dbReference>
<dbReference type="PANTHER" id="PTHR13748">
    <property type="entry name" value="COBW-RELATED"/>
    <property type="match status" value="1"/>
</dbReference>